<dbReference type="RefSeq" id="WP_008953056.1">
    <property type="nucleotide sequence ID" value="NZ_ACIS01000003.1"/>
</dbReference>
<dbReference type="eggNOG" id="ENOG502Z8DY">
    <property type="taxonomic scope" value="Bacteria"/>
</dbReference>
<dbReference type="AlphaFoldDB" id="B9Z101"/>
<dbReference type="EMBL" id="ACIS01000003">
    <property type="protein sequence ID" value="EEG09096.1"/>
    <property type="molecule type" value="Genomic_DNA"/>
</dbReference>
<keyword evidence="1" id="KW-1133">Transmembrane helix</keyword>
<gene>
    <name evidence="2" type="ORF">FuraDRAFT_1036</name>
</gene>
<evidence type="ECO:0000256" key="1">
    <source>
        <dbReference type="SAM" id="Phobius"/>
    </source>
</evidence>
<keyword evidence="1" id="KW-0472">Membrane</keyword>
<feature type="transmembrane region" description="Helical" evidence="1">
    <location>
        <begin position="86"/>
        <end position="106"/>
    </location>
</feature>
<accession>B9Z101</accession>
<dbReference type="InterPro" id="IPR049802">
    <property type="entry name" value="RhsC-like_FIX"/>
</dbReference>
<keyword evidence="1" id="KW-0812">Transmembrane</keyword>
<sequence length="479" mass="53542">MDELEQALAWFQSAPKSWLDSAGDKLQATGLWIWAVIQGDFNDNQSTGQVVTGTLISMIPFVDQICDVRDLVANCRNISKDSNNTGAWVALALTLVGLFPVLGSFAKGACKVMFLYLRKAGFNMAGKIADKKAFESAIGGLNKLLDQPAVRKTLSVLRIYNPYRYLAEQVRKLQAKIKLNQLLTAYDKLAGVAKAILQRAADWGPASIKQPVQNTIQLIADVRNKANDGLKKAIGPLNETLGRLARRLDIEGDKAYRAVVDKTNPHTFRRIDEATEAALIRQHKPEWADITEKVAFRPLRNLPLSAHDKIRAGWPNIEKNSPNGTLKRKFNTFDNSMRASEVMPGETLYRVVDPKSNDNSYCWMREAEFKALKSKADWRRRFAVWKGWNDNGEYVTYTVPPGAPLKVWEGRAATQASEADELIKLQGGSVQIVVDPTQLQKEYTGKRQPTGWGYTDGEFPSDSDAFIGIPRLTHNWYGN</sequence>
<protein>
    <submittedName>
        <fullName evidence="2">Uncharacterized protein</fullName>
    </submittedName>
</protein>
<dbReference type="CDD" id="cd20746">
    <property type="entry name" value="FIX_Ntox15_NUC_DUF4112_RhsA-like"/>
    <property type="match status" value="1"/>
</dbReference>
<dbReference type="Proteomes" id="UP000003165">
    <property type="component" value="Unassembled WGS sequence"/>
</dbReference>
<name>B9Z101_9NEIS</name>
<comment type="caution">
    <text evidence="2">The sequence shown here is derived from an EMBL/GenBank/DDBJ whole genome shotgun (WGS) entry which is preliminary data.</text>
</comment>
<keyword evidence="3" id="KW-1185">Reference proteome</keyword>
<reference evidence="2 3" key="1">
    <citation type="submission" date="2009-02" db="EMBL/GenBank/DDBJ databases">
        <title>Sequencing of the draft genome and assembly of Lutiella nitroferrum 2002.</title>
        <authorList>
            <consortium name="US DOE Joint Genome Institute (JGI-PGF)"/>
            <person name="Lucas S."/>
            <person name="Copeland A."/>
            <person name="Lapidus A."/>
            <person name="Glavina del Rio T."/>
            <person name="Tice H."/>
            <person name="Bruce D."/>
            <person name="Goodwin L."/>
            <person name="Pitluck S."/>
            <person name="Larimer F."/>
            <person name="Land M.L."/>
            <person name="Hauser L."/>
            <person name="Coates J.D."/>
        </authorList>
    </citation>
    <scope>NUCLEOTIDE SEQUENCE [LARGE SCALE GENOMIC DNA]</scope>
    <source>
        <strain evidence="2 3">2002</strain>
    </source>
</reference>
<evidence type="ECO:0000313" key="2">
    <source>
        <dbReference type="EMBL" id="EEG09096.1"/>
    </source>
</evidence>
<organism evidence="2 3">
    <name type="scientific">Pseudogulbenkiania ferrooxidans 2002</name>
    <dbReference type="NCBI Taxonomy" id="279714"/>
    <lineage>
        <taxon>Bacteria</taxon>
        <taxon>Pseudomonadati</taxon>
        <taxon>Pseudomonadota</taxon>
        <taxon>Betaproteobacteria</taxon>
        <taxon>Neisseriales</taxon>
        <taxon>Chromobacteriaceae</taxon>
        <taxon>Pseudogulbenkiania</taxon>
    </lineage>
</organism>
<proteinExistence type="predicted"/>
<evidence type="ECO:0000313" key="3">
    <source>
        <dbReference type="Proteomes" id="UP000003165"/>
    </source>
</evidence>